<dbReference type="RefSeq" id="XP_067549500.1">
    <property type="nucleotide sequence ID" value="XM_067691101.1"/>
</dbReference>
<keyword evidence="5 9" id="KW-0653">Protein transport</keyword>
<keyword evidence="12" id="KW-1185">Reference proteome</keyword>
<dbReference type="AlphaFoldDB" id="A0A8H7ZGZ7"/>
<accession>A0A8H7ZGZ7</accession>
<keyword evidence="7 9" id="KW-0333">Golgi apparatus</keyword>
<keyword evidence="3 9" id="KW-0812">Transmembrane</keyword>
<organism evidence="11 12">
    <name type="scientific">Candida metapsilosis</name>
    <dbReference type="NCBI Taxonomy" id="273372"/>
    <lineage>
        <taxon>Eukaryota</taxon>
        <taxon>Fungi</taxon>
        <taxon>Dikarya</taxon>
        <taxon>Ascomycota</taxon>
        <taxon>Saccharomycotina</taxon>
        <taxon>Pichiomycetes</taxon>
        <taxon>Debaryomycetaceae</taxon>
        <taxon>Candida/Lodderomyces clade</taxon>
        <taxon>Candida</taxon>
    </lineage>
</organism>
<feature type="compositionally biased region" description="Low complexity" evidence="10">
    <location>
        <begin position="29"/>
        <end position="55"/>
    </location>
</feature>
<dbReference type="GO" id="GO:0000139">
    <property type="term" value="C:Golgi membrane"/>
    <property type="evidence" value="ECO:0007669"/>
    <property type="project" value="UniProtKB-SubCell"/>
</dbReference>
<dbReference type="EMBL" id="JAEOAQ010000002">
    <property type="protein sequence ID" value="KAG5420384.1"/>
    <property type="molecule type" value="Genomic_DNA"/>
</dbReference>
<evidence type="ECO:0000256" key="3">
    <source>
        <dbReference type="ARBA" id="ARBA00022692"/>
    </source>
</evidence>
<feature type="transmembrane region" description="Helical" evidence="9">
    <location>
        <begin position="290"/>
        <end position="307"/>
    </location>
</feature>
<evidence type="ECO:0000256" key="1">
    <source>
        <dbReference type="ARBA" id="ARBA00009727"/>
    </source>
</evidence>
<keyword evidence="6 9" id="KW-1133">Transmembrane helix</keyword>
<evidence type="ECO:0000256" key="6">
    <source>
        <dbReference type="ARBA" id="ARBA00022989"/>
    </source>
</evidence>
<feature type="region of interest" description="Disordered" evidence="10">
    <location>
        <begin position="1"/>
        <end position="57"/>
    </location>
</feature>
<dbReference type="GO" id="GO:0006888">
    <property type="term" value="P:endoplasmic reticulum to Golgi vesicle-mediated transport"/>
    <property type="evidence" value="ECO:0007669"/>
    <property type="project" value="UniProtKB-UniRule"/>
</dbReference>
<dbReference type="Proteomes" id="UP000669133">
    <property type="component" value="Unassembled WGS sequence"/>
</dbReference>
<sequence>MSNPYGYAADSFQPHQNNNLHHPQPIPPAAAASATAQQQPQQQQYSQQVHGHPQQPQFGTFLNDPAAALASQFARSGFQQSNQYIQENFGSISGDIKYYFQVSNSYVLKKILLILFPFRHKDWTRILAKDNGSGQYLPPTYDVNAPDLYIPIMSFVTYILLWAAFQGLSGEFHPQLFGYLASQTLAFAVLDVAVFKIGLYLLNCSQIKIYDIVSFSSYKYVSIVVVLCLKHTIGHYLGYAYYLIVLIFILSLSVFLMRSLRYIILPPANGNSVNNNSVVTSTQRKLRIQFLFIYSVVIEGFIFLYMSK</sequence>
<evidence type="ECO:0000256" key="10">
    <source>
        <dbReference type="SAM" id="MobiDB-lite"/>
    </source>
</evidence>
<dbReference type="OrthoDB" id="337750at2759"/>
<dbReference type="GeneID" id="93650894"/>
<dbReference type="Pfam" id="PF03878">
    <property type="entry name" value="YIF1"/>
    <property type="match status" value="1"/>
</dbReference>
<gene>
    <name evidence="11" type="ORF">I9W82_002265</name>
</gene>
<evidence type="ECO:0000256" key="5">
    <source>
        <dbReference type="ARBA" id="ARBA00022927"/>
    </source>
</evidence>
<protein>
    <recommendedName>
        <fullName evidence="9">Protein YIF1</fullName>
    </recommendedName>
</protein>
<keyword evidence="8 9" id="KW-0472">Membrane</keyword>
<dbReference type="GO" id="GO:0005793">
    <property type="term" value="C:endoplasmic reticulum-Golgi intermediate compartment"/>
    <property type="evidence" value="ECO:0007669"/>
    <property type="project" value="UniProtKB-UniRule"/>
</dbReference>
<dbReference type="PANTHER" id="PTHR14083:SF0">
    <property type="entry name" value="YIP1D-INTERACTING FACTOR 1, ISOFORM C"/>
    <property type="match status" value="1"/>
</dbReference>
<comment type="function">
    <text evidence="9">Has a role in transport between endoplasmic reticulum and Golgi.</text>
</comment>
<comment type="subcellular location">
    <subcellularLocation>
        <location evidence="9">Endoplasmic reticulum membrane</location>
        <topology evidence="9">Multi-pass membrane protein</topology>
    </subcellularLocation>
    <subcellularLocation>
        <location evidence="9">Golgi apparatus membrane</location>
        <topology evidence="9">Multi-pass membrane protein</topology>
    </subcellularLocation>
</comment>
<dbReference type="InterPro" id="IPR005578">
    <property type="entry name" value="Yif1_fam"/>
</dbReference>
<evidence type="ECO:0000256" key="2">
    <source>
        <dbReference type="ARBA" id="ARBA00022448"/>
    </source>
</evidence>
<feature type="transmembrane region" description="Helical" evidence="9">
    <location>
        <begin position="148"/>
        <end position="165"/>
    </location>
</feature>
<keyword evidence="2 9" id="KW-0813">Transport</keyword>
<proteinExistence type="inferred from homology"/>
<evidence type="ECO:0000313" key="12">
    <source>
        <dbReference type="Proteomes" id="UP000669133"/>
    </source>
</evidence>
<dbReference type="PANTHER" id="PTHR14083">
    <property type="entry name" value="YIP1 INTERACTING FACTOR HOMOLOG YIF1 PROTEIN"/>
    <property type="match status" value="1"/>
</dbReference>
<dbReference type="GO" id="GO:0015031">
    <property type="term" value="P:protein transport"/>
    <property type="evidence" value="ECO:0007669"/>
    <property type="project" value="UniProtKB-KW"/>
</dbReference>
<feature type="transmembrane region" description="Helical" evidence="9">
    <location>
        <begin position="239"/>
        <end position="257"/>
    </location>
</feature>
<evidence type="ECO:0000256" key="7">
    <source>
        <dbReference type="ARBA" id="ARBA00023034"/>
    </source>
</evidence>
<dbReference type="GO" id="GO:0030134">
    <property type="term" value="C:COPII-coated ER to Golgi transport vesicle"/>
    <property type="evidence" value="ECO:0007669"/>
    <property type="project" value="TreeGrafter"/>
</dbReference>
<comment type="similarity">
    <text evidence="1 9">Belongs to the YIF1 family.</text>
</comment>
<reference evidence="11 12" key="1">
    <citation type="submission" date="2020-12" db="EMBL/GenBank/DDBJ databases">
        <title>Effect of drift, selection, and recombination on the evolution of hybrid genomes in Candida yeast pathogens.</title>
        <authorList>
            <person name="Mixao V."/>
            <person name="Ksiezopolska E."/>
            <person name="Saus E."/>
            <person name="Boekhout T."/>
            <person name="Gacser A."/>
            <person name="Gabaldon T."/>
        </authorList>
    </citation>
    <scope>NUCLEOTIDE SEQUENCE [LARGE SCALE GENOMIC DNA]</scope>
    <source>
        <strain evidence="11 12">BP57</strain>
    </source>
</reference>
<comment type="caution">
    <text evidence="11">The sequence shown here is derived from an EMBL/GenBank/DDBJ whole genome shotgun (WGS) entry which is preliminary data.</text>
</comment>
<name>A0A8H7ZGZ7_9ASCO</name>
<dbReference type="GO" id="GO:0005789">
    <property type="term" value="C:endoplasmic reticulum membrane"/>
    <property type="evidence" value="ECO:0007669"/>
    <property type="project" value="UniProtKB-SubCell"/>
</dbReference>
<feature type="transmembrane region" description="Helical" evidence="9">
    <location>
        <begin position="177"/>
        <end position="202"/>
    </location>
</feature>
<keyword evidence="4 9" id="KW-0256">Endoplasmic reticulum</keyword>
<evidence type="ECO:0000256" key="9">
    <source>
        <dbReference type="RuleBase" id="RU368073"/>
    </source>
</evidence>
<evidence type="ECO:0000256" key="8">
    <source>
        <dbReference type="ARBA" id="ARBA00023136"/>
    </source>
</evidence>
<feature type="transmembrane region" description="Helical" evidence="9">
    <location>
        <begin position="209"/>
        <end position="233"/>
    </location>
</feature>
<evidence type="ECO:0000313" key="11">
    <source>
        <dbReference type="EMBL" id="KAG5420384.1"/>
    </source>
</evidence>
<evidence type="ECO:0000256" key="4">
    <source>
        <dbReference type="ARBA" id="ARBA00022824"/>
    </source>
</evidence>